<keyword evidence="3" id="KW-1185">Reference proteome</keyword>
<feature type="transmembrane region" description="Helical" evidence="1">
    <location>
        <begin position="159"/>
        <end position="177"/>
    </location>
</feature>
<keyword evidence="1" id="KW-1133">Transmembrane helix</keyword>
<dbReference type="Proteomes" id="UP001216907">
    <property type="component" value="Unassembled WGS sequence"/>
</dbReference>
<organism evidence="2 3">
    <name type="scientific">Paludisphaera mucosa</name>
    <dbReference type="NCBI Taxonomy" id="3030827"/>
    <lineage>
        <taxon>Bacteria</taxon>
        <taxon>Pseudomonadati</taxon>
        <taxon>Planctomycetota</taxon>
        <taxon>Planctomycetia</taxon>
        <taxon>Isosphaerales</taxon>
        <taxon>Isosphaeraceae</taxon>
        <taxon>Paludisphaera</taxon>
    </lineage>
</organism>
<gene>
    <name evidence="2" type="ORF">PZE19_29315</name>
</gene>
<comment type="caution">
    <text evidence="2">The sequence shown here is derived from an EMBL/GenBank/DDBJ whole genome shotgun (WGS) entry which is preliminary data.</text>
</comment>
<name>A0ABT6FJX5_9BACT</name>
<evidence type="ECO:0000256" key="1">
    <source>
        <dbReference type="SAM" id="Phobius"/>
    </source>
</evidence>
<dbReference type="RefSeq" id="WP_277864152.1">
    <property type="nucleotide sequence ID" value="NZ_JARRAG010000002.1"/>
</dbReference>
<proteinExistence type="predicted"/>
<evidence type="ECO:0000313" key="3">
    <source>
        <dbReference type="Proteomes" id="UP001216907"/>
    </source>
</evidence>
<keyword evidence="1" id="KW-0812">Transmembrane</keyword>
<accession>A0ABT6FJX5</accession>
<feature type="transmembrane region" description="Helical" evidence="1">
    <location>
        <begin position="286"/>
        <end position="307"/>
    </location>
</feature>
<feature type="transmembrane region" description="Helical" evidence="1">
    <location>
        <begin position="184"/>
        <end position="202"/>
    </location>
</feature>
<protein>
    <recommendedName>
        <fullName evidence="4">Glycosyltransferase RgtA/B/C/D-like domain-containing protein</fullName>
    </recommendedName>
</protein>
<evidence type="ECO:0008006" key="4">
    <source>
        <dbReference type="Google" id="ProtNLM"/>
    </source>
</evidence>
<keyword evidence="1" id="KW-0472">Membrane</keyword>
<reference evidence="2 3" key="1">
    <citation type="submission" date="2023-03" db="EMBL/GenBank/DDBJ databases">
        <title>Paludisphaera mucosa sp. nov. a novel planctomycete from northern fen.</title>
        <authorList>
            <person name="Ivanova A."/>
        </authorList>
    </citation>
    <scope>NUCLEOTIDE SEQUENCE [LARGE SCALE GENOMIC DNA]</scope>
    <source>
        <strain evidence="2 3">Pla2</strain>
    </source>
</reference>
<evidence type="ECO:0000313" key="2">
    <source>
        <dbReference type="EMBL" id="MDG3007882.1"/>
    </source>
</evidence>
<feature type="transmembrane region" description="Helical" evidence="1">
    <location>
        <begin position="39"/>
        <end position="58"/>
    </location>
</feature>
<sequence>MKILRLVLLAAGAAGALIAASLARDVLPLMLPRVVLNHPVEWAFGAVLFGRLLIEEWVRRRGTDARWGGALDRLDAASSWAIRRGLFLGLAAWTCVRMAAWLPHYPFWPWCRDVDNYAVFEMSWEAGELPYRDVRAFNFPGHIYLHWILGKVFGRGRPGVFYMVDAAALLTLGGTLLGWSRKRLGALLPGMFSYFVFLAAYFDMQIELVAERDWHAGLGGTLALLTLQAWPGRRGRWISALLTATAFTIRPQVVLFLPALGLATLLGDGEDEPSSLRAGAARLAEWAFAFALFVAAGFAPLAIAGVLDDLVRGLRVVSYGGPYSTFTPARAIELLGEELGRPTTAALLASLTALSVRGPLKNLARVWLTAVVGVLAYRPLSPVAHEYLKTPLTLVEAIAWALPVAWCIRAVESSGVGRRTFLGLLAVLLLLYESVPTREPYNCSFPASLDAIRAAVRSGWPDVPPGAWVWFSPTRAPNYPWDDYQRLLQHLREKTGPDTIVANVLKQMPLPPVNGPAGRRSPFRVEAGITWMWMIREDLDEQFARELRQAGEDSVVVWVPSEADDQTRLPLRRLTQVIRDEYKADARFGPIEVWRRRARRRPSG</sequence>
<dbReference type="EMBL" id="JARRAG010000002">
    <property type="protein sequence ID" value="MDG3007882.1"/>
    <property type="molecule type" value="Genomic_DNA"/>
</dbReference>